<dbReference type="PROSITE" id="PS51464">
    <property type="entry name" value="SIS"/>
    <property type="match status" value="1"/>
</dbReference>
<dbReference type="InterPro" id="IPR001347">
    <property type="entry name" value="SIS_dom"/>
</dbReference>
<evidence type="ECO:0000313" key="2">
    <source>
        <dbReference type="EMBL" id="MCQ4839860.1"/>
    </source>
</evidence>
<dbReference type="PANTHER" id="PTHR10937">
    <property type="entry name" value="GLUCOSAMINE--FRUCTOSE-6-PHOSPHATE AMINOTRANSFERASE, ISOMERIZING"/>
    <property type="match status" value="1"/>
</dbReference>
<dbReference type="InterPro" id="IPR046348">
    <property type="entry name" value="SIS_dom_sf"/>
</dbReference>
<dbReference type="InterPro" id="IPR024713">
    <property type="entry name" value="Fructosamine_deglycase_FrlB"/>
</dbReference>
<dbReference type="Gene3D" id="3.40.50.10490">
    <property type="entry name" value="Glucose-6-phosphate isomerase like protein, domain 1"/>
    <property type="match status" value="2"/>
</dbReference>
<dbReference type="Pfam" id="PF01380">
    <property type="entry name" value="SIS"/>
    <property type="match status" value="1"/>
</dbReference>
<keyword evidence="3" id="KW-1185">Reference proteome</keyword>
<sequence>MLKFDEQKQIDSVAGALDLRGQIEEAVDTLCRTGCREAYYLGIGGTYASALQAEAHGREKSAFPVFAENAARYITSGNRRIGKGSAVVISSVTGTTPEMLEAVKRAKAAGALVLGFVDDAAAPLAGLVDFEIAYPGCEQLKFFMATDRFFWNNGDFPEYVEYHREMEQYLPRALAEAEKKADEFGKEFAQRHHADPIHYFVGAGSQYGAAYSYAMCYWEEQHWLRAKAVHAGEFFHGTLEIIDRDTPVTVFLGEDAERPLAERVANFLPRICGNFTLIDSRDYELAGIRPEYRGSLSHLVTHAVTQRIDAHIELLNRHPMEIRRYYRCLDY</sequence>
<dbReference type="PANTHER" id="PTHR10937:SF14">
    <property type="entry name" value="FRUCTOSELYSINE 6-PHOSPHATE DEGLYCASE"/>
    <property type="match status" value="1"/>
</dbReference>
<evidence type="ECO:0000259" key="1">
    <source>
        <dbReference type="PROSITE" id="PS51464"/>
    </source>
</evidence>
<comment type="caution">
    <text evidence="2">The sequence shown here is derived from an EMBL/GenBank/DDBJ whole genome shotgun (WGS) entry which is preliminary data.</text>
</comment>
<accession>A0ABT1RYU7</accession>
<proteinExistence type="predicted"/>
<organism evidence="2 3">
    <name type="scientific">Neglectibacter timonensis</name>
    <dbReference type="NCBI Taxonomy" id="1776382"/>
    <lineage>
        <taxon>Bacteria</taxon>
        <taxon>Bacillati</taxon>
        <taxon>Bacillota</taxon>
        <taxon>Clostridia</taxon>
        <taxon>Eubacteriales</taxon>
        <taxon>Oscillospiraceae</taxon>
        <taxon>Neglectibacter</taxon>
    </lineage>
</organism>
<dbReference type="InterPro" id="IPR035488">
    <property type="entry name" value="FrlB_SIS"/>
</dbReference>
<name>A0ABT1RYU7_9FIRM</name>
<reference evidence="2 3" key="1">
    <citation type="submission" date="2022-06" db="EMBL/GenBank/DDBJ databases">
        <title>Isolation of gut microbiota from human fecal samples.</title>
        <authorList>
            <person name="Pamer E.G."/>
            <person name="Barat B."/>
            <person name="Waligurski E."/>
            <person name="Medina S."/>
            <person name="Paddock L."/>
            <person name="Mostad J."/>
        </authorList>
    </citation>
    <scope>NUCLEOTIDE SEQUENCE [LARGE SCALE GENOMIC DNA]</scope>
    <source>
        <strain evidence="2 3">DFI.9.73</strain>
    </source>
</reference>
<dbReference type="SUPFAM" id="SSF53697">
    <property type="entry name" value="SIS domain"/>
    <property type="match status" value="1"/>
</dbReference>
<dbReference type="EMBL" id="JANFZH010000015">
    <property type="protein sequence ID" value="MCQ4839860.1"/>
    <property type="molecule type" value="Genomic_DNA"/>
</dbReference>
<protein>
    <submittedName>
        <fullName evidence="2">SIS domain-containing protein</fullName>
    </submittedName>
</protein>
<gene>
    <name evidence="2" type="ORF">NE695_08025</name>
</gene>
<feature type="domain" description="SIS" evidence="1">
    <location>
        <begin position="27"/>
        <end position="157"/>
    </location>
</feature>
<evidence type="ECO:0000313" key="3">
    <source>
        <dbReference type="Proteomes" id="UP001524473"/>
    </source>
</evidence>
<dbReference type="CDD" id="cd05710">
    <property type="entry name" value="SIS_1"/>
    <property type="match status" value="1"/>
</dbReference>
<dbReference type="PIRSF" id="PIRSF009290">
    <property type="entry name" value="FrlB"/>
    <property type="match status" value="1"/>
</dbReference>
<dbReference type="Proteomes" id="UP001524473">
    <property type="component" value="Unassembled WGS sequence"/>
</dbReference>